<dbReference type="Gene3D" id="3.30.200.20">
    <property type="entry name" value="Phosphorylase Kinase, domain 1"/>
    <property type="match status" value="1"/>
</dbReference>
<dbReference type="GO" id="GO:0005524">
    <property type="term" value="F:ATP binding"/>
    <property type="evidence" value="ECO:0007669"/>
    <property type="project" value="UniProtKB-UniRule"/>
</dbReference>
<dbReference type="Proteomes" id="UP000085678">
    <property type="component" value="Unplaced"/>
</dbReference>
<evidence type="ECO:0000313" key="4">
    <source>
        <dbReference type="RefSeq" id="XP_013401053.1"/>
    </source>
</evidence>
<feature type="domain" description="Protein kinase" evidence="2">
    <location>
        <begin position="72"/>
        <end position="347"/>
    </location>
</feature>
<proteinExistence type="predicted"/>
<evidence type="ECO:0000259" key="2">
    <source>
        <dbReference type="PROSITE" id="PS50011"/>
    </source>
</evidence>
<dbReference type="InParanoid" id="A0A1S3ISK2"/>
<dbReference type="PROSITE" id="PS00107">
    <property type="entry name" value="PROTEIN_KINASE_ATP"/>
    <property type="match status" value="1"/>
</dbReference>
<sequence>MAPQLNVADKQESVRTPELLRSVGNVRLELRGDADKSQTLENSKSIRPNLKVKLSQIRHCSIKDIKLDSGPDDRATRIGMGDFGTVFRATHVPSGDRVAVKFFKRDENTRRDILVEARVLEYLNGAKLSPKFYGVVNYGEAAVAETEFSPLAVVTEFVSIRQKSRLSFHYEEFRKFRSTRRHLTATDWLRFGMELAEGLQEIHEMGIGIFDIKHENIMVQRDSKGRIHPRIVDFGAAFLLNDDKPYLSPNKFTLEMLKQLRPMSEQLAPEIFEFASRSAALDVYSLGFVFGDMARRAKVLGLRDLAAHCMADDPTRRPCLPDVIGHLKRLLKEEKQRRLATFHRSVA</sequence>
<evidence type="ECO:0000256" key="1">
    <source>
        <dbReference type="PROSITE-ProRule" id="PRU10141"/>
    </source>
</evidence>
<feature type="binding site" evidence="1">
    <location>
        <position position="101"/>
    </location>
    <ligand>
        <name>ATP</name>
        <dbReference type="ChEBI" id="CHEBI:30616"/>
    </ligand>
</feature>
<dbReference type="GO" id="GO:0004672">
    <property type="term" value="F:protein kinase activity"/>
    <property type="evidence" value="ECO:0007669"/>
    <property type="project" value="InterPro"/>
</dbReference>
<keyword evidence="1" id="KW-0547">Nucleotide-binding</keyword>
<evidence type="ECO:0000313" key="3">
    <source>
        <dbReference type="Proteomes" id="UP000085678"/>
    </source>
</evidence>
<gene>
    <name evidence="4" type="primary">LOC106166937</name>
</gene>
<reference evidence="4" key="1">
    <citation type="submission" date="2025-08" db="UniProtKB">
        <authorList>
            <consortium name="RefSeq"/>
        </authorList>
    </citation>
    <scope>IDENTIFICATION</scope>
    <source>
        <tissue evidence="4">Gonads</tissue>
    </source>
</reference>
<dbReference type="AlphaFoldDB" id="A0A1S3ISK2"/>
<protein>
    <submittedName>
        <fullName evidence="4">Myosin light chain kinase, smooth muscle-like</fullName>
    </submittedName>
</protein>
<dbReference type="Pfam" id="PF00069">
    <property type="entry name" value="Pkinase"/>
    <property type="match status" value="1"/>
</dbReference>
<organism evidence="3 4">
    <name type="scientific">Lingula anatina</name>
    <name type="common">Brachiopod</name>
    <name type="synonym">Lingula unguis</name>
    <dbReference type="NCBI Taxonomy" id="7574"/>
    <lineage>
        <taxon>Eukaryota</taxon>
        <taxon>Metazoa</taxon>
        <taxon>Spiralia</taxon>
        <taxon>Lophotrochozoa</taxon>
        <taxon>Brachiopoda</taxon>
        <taxon>Linguliformea</taxon>
        <taxon>Lingulata</taxon>
        <taxon>Lingulida</taxon>
        <taxon>Linguloidea</taxon>
        <taxon>Lingulidae</taxon>
        <taxon>Lingula</taxon>
    </lineage>
</organism>
<dbReference type="KEGG" id="lak:106166937"/>
<keyword evidence="3" id="KW-1185">Reference proteome</keyword>
<dbReference type="InterPro" id="IPR000719">
    <property type="entry name" value="Prot_kinase_dom"/>
</dbReference>
<dbReference type="PANTHER" id="PTHR23257">
    <property type="entry name" value="SERINE-THREONINE PROTEIN KINASE"/>
    <property type="match status" value="1"/>
</dbReference>
<dbReference type="GO" id="GO:0005737">
    <property type="term" value="C:cytoplasm"/>
    <property type="evidence" value="ECO:0007669"/>
    <property type="project" value="TreeGrafter"/>
</dbReference>
<dbReference type="GO" id="GO:0007165">
    <property type="term" value="P:signal transduction"/>
    <property type="evidence" value="ECO:0007669"/>
    <property type="project" value="TreeGrafter"/>
</dbReference>
<name>A0A1S3ISK2_LINAN</name>
<dbReference type="InterPro" id="IPR017441">
    <property type="entry name" value="Protein_kinase_ATP_BS"/>
</dbReference>
<accession>A0A1S3ISK2</accession>
<dbReference type="STRING" id="7574.A0A1S3ISK2"/>
<dbReference type="SMART" id="SM00220">
    <property type="entry name" value="S_TKc"/>
    <property type="match status" value="1"/>
</dbReference>
<dbReference type="OrthoDB" id="6097776at2759"/>
<dbReference type="Gene3D" id="1.10.510.10">
    <property type="entry name" value="Transferase(Phosphotransferase) domain 1"/>
    <property type="match status" value="1"/>
</dbReference>
<dbReference type="RefSeq" id="XP_013401053.1">
    <property type="nucleotide sequence ID" value="XM_013545599.1"/>
</dbReference>
<dbReference type="CDD" id="cd00180">
    <property type="entry name" value="PKc"/>
    <property type="match status" value="1"/>
</dbReference>
<dbReference type="InterPro" id="IPR011009">
    <property type="entry name" value="Kinase-like_dom_sf"/>
</dbReference>
<dbReference type="PROSITE" id="PS50011">
    <property type="entry name" value="PROTEIN_KINASE_DOM"/>
    <property type="match status" value="1"/>
</dbReference>
<dbReference type="InterPro" id="IPR050167">
    <property type="entry name" value="Ser_Thr_protein_kinase"/>
</dbReference>
<keyword evidence="1" id="KW-0067">ATP-binding</keyword>
<dbReference type="GeneID" id="106166937"/>
<dbReference type="SUPFAM" id="SSF56112">
    <property type="entry name" value="Protein kinase-like (PK-like)"/>
    <property type="match status" value="1"/>
</dbReference>